<accession>A0A6H0SM61</accession>
<dbReference type="InterPro" id="IPR002173">
    <property type="entry name" value="Carboh/pur_kinase_PfkB_CS"/>
</dbReference>
<evidence type="ECO:0000259" key="3">
    <source>
        <dbReference type="Pfam" id="PF00294"/>
    </source>
</evidence>
<keyword evidence="1" id="KW-0808">Transferase</keyword>
<dbReference type="EMBL" id="CP032549">
    <property type="protein sequence ID" value="QIV88394.1"/>
    <property type="molecule type" value="Genomic_DNA"/>
</dbReference>
<dbReference type="InterPro" id="IPR029056">
    <property type="entry name" value="Ribokinase-like"/>
</dbReference>
<dbReference type="RefSeq" id="WP_172512750.1">
    <property type="nucleotide sequence ID" value="NZ_CP032549.1"/>
</dbReference>
<dbReference type="AlphaFoldDB" id="A0A6H0SM61"/>
<keyword evidence="2 4" id="KW-0418">Kinase</keyword>
<dbReference type="Pfam" id="PF00294">
    <property type="entry name" value="PfkB"/>
    <property type="match status" value="1"/>
</dbReference>
<dbReference type="GO" id="GO:0016301">
    <property type="term" value="F:kinase activity"/>
    <property type="evidence" value="ECO:0007669"/>
    <property type="project" value="UniProtKB-KW"/>
</dbReference>
<dbReference type="SUPFAM" id="SSF53613">
    <property type="entry name" value="Ribokinase-like"/>
    <property type="match status" value="1"/>
</dbReference>
<sequence>MTQMPKVLVCGPSSWNQLVELDRLPDPRPQQLSARNDWYTVGGTSAGKALHLSSLGVATTLFTPLANDEPGRLLRQVLGGAGVNLQAISSVSTERHINLMAGGQRVSIYLATPSAVEDADADALCAAIGEADLAVVDLSELGLRIIRQLAEPPVPLWVDLHDFDGAAQFHLPFLRAASVVFMNDDATSDPWELMATCLRHGPEMAICTRGARGAVAMDRQGRRWEVAAPKVEVIDTNGAGDAFMAGFLAAYQRGSSVQAALEAAAGAAAVALSSRHLHPDLARLLS</sequence>
<feature type="domain" description="Carbohydrate kinase PfkB" evidence="3">
    <location>
        <begin position="29"/>
        <end position="275"/>
    </location>
</feature>
<gene>
    <name evidence="4" type="ORF">D3791_15535</name>
</gene>
<evidence type="ECO:0000313" key="5">
    <source>
        <dbReference type="Proteomes" id="UP000502331"/>
    </source>
</evidence>
<keyword evidence="5" id="KW-1185">Reference proteome</keyword>
<dbReference type="PROSITE" id="PS00584">
    <property type="entry name" value="PFKB_KINASES_2"/>
    <property type="match status" value="1"/>
</dbReference>
<proteinExistence type="predicted"/>
<dbReference type="PANTHER" id="PTHR10584:SF166">
    <property type="entry name" value="RIBOKINASE"/>
    <property type="match status" value="1"/>
</dbReference>
<evidence type="ECO:0000313" key="4">
    <source>
        <dbReference type="EMBL" id="QIV88394.1"/>
    </source>
</evidence>
<evidence type="ECO:0000256" key="1">
    <source>
        <dbReference type="ARBA" id="ARBA00022679"/>
    </source>
</evidence>
<dbReference type="PANTHER" id="PTHR10584">
    <property type="entry name" value="SUGAR KINASE"/>
    <property type="match status" value="1"/>
</dbReference>
<dbReference type="InterPro" id="IPR011611">
    <property type="entry name" value="PfkB_dom"/>
</dbReference>
<reference evidence="4 5" key="1">
    <citation type="submission" date="2018-09" db="EMBL/GenBank/DDBJ databases">
        <title>Glutamicibacter mishrai S5-52T (LMG 29155T = KCTC 39846T).</title>
        <authorList>
            <person name="Das S.K."/>
        </authorList>
    </citation>
    <scope>NUCLEOTIDE SEQUENCE [LARGE SCALE GENOMIC DNA]</scope>
    <source>
        <strain evidence="4 5">S5-52</strain>
    </source>
</reference>
<protein>
    <submittedName>
        <fullName evidence="4">Carbohydrate kinase family protein</fullName>
    </submittedName>
</protein>
<dbReference type="Proteomes" id="UP000502331">
    <property type="component" value="Chromosome"/>
</dbReference>
<organism evidence="4 5">
    <name type="scientific">Glutamicibacter mishrai</name>
    <dbReference type="NCBI Taxonomy" id="1775880"/>
    <lineage>
        <taxon>Bacteria</taxon>
        <taxon>Bacillati</taxon>
        <taxon>Actinomycetota</taxon>
        <taxon>Actinomycetes</taxon>
        <taxon>Micrococcales</taxon>
        <taxon>Micrococcaceae</taxon>
        <taxon>Glutamicibacter</taxon>
    </lineage>
</organism>
<evidence type="ECO:0000256" key="2">
    <source>
        <dbReference type="ARBA" id="ARBA00022777"/>
    </source>
</evidence>
<name>A0A6H0SM61_9MICC</name>
<dbReference type="Gene3D" id="3.40.1190.20">
    <property type="match status" value="1"/>
</dbReference>